<keyword evidence="2" id="KW-1185">Reference proteome</keyword>
<name>A0ACC3CTC7_9PEZI</name>
<accession>A0ACC3CTC7</accession>
<proteinExistence type="predicted"/>
<dbReference type="EMBL" id="JAWDJW010011833">
    <property type="protein sequence ID" value="KAK3044518.1"/>
    <property type="molecule type" value="Genomic_DNA"/>
</dbReference>
<evidence type="ECO:0000313" key="1">
    <source>
        <dbReference type="EMBL" id="KAK3044518.1"/>
    </source>
</evidence>
<organism evidence="1 2">
    <name type="scientific">Coniosporium uncinatum</name>
    <dbReference type="NCBI Taxonomy" id="93489"/>
    <lineage>
        <taxon>Eukaryota</taxon>
        <taxon>Fungi</taxon>
        <taxon>Dikarya</taxon>
        <taxon>Ascomycota</taxon>
        <taxon>Pezizomycotina</taxon>
        <taxon>Dothideomycetes</taxon>
        <taxon>Dothideomycetes incertae sedis</taxon>
        <taxon>Coniosporium</taxon>
    </lineage>
</organism>
<gene>
    <name evidence="1" type="ORF">LTS18_001056</name>
</gene>
<reference evidence="1" key="1">
    <citation type="submission" date="2024-09" db="EMBL/GenBank/DDBJ databases">
        <title>Black Yeasts Isolated from many extreme environments.</title>
        <authorList>
            <person name="Coleine C."/>
            <person name="Stajich J.E."/>
            <person name="Selbmann L."/>
        </authorList>
    </citation>
    <scope>NUCLEOTIDE SEQUENCE</scope>
    <source>
        <strain evidence="1">CCFEE 5737</strain>
    </source>
</reference>
<comment type="caution">
    <text evidence="1">The sequence shown here is derived from an EMBL/GenBank/DDBJ whole genome shotgun (WGS) entry which is preliminary data.</text>
</comment>
<sequence>MTDKPPQRSKSLSSKPTVNGGSTPSIHRTTSTTSLSALPSKPHINCGRTSALAGKYLALDCEMVGVAPDPTNDSILARVSLVNYHGDLIYDSFVLPTEPVLDYRTHVSGVSPHHLRPGQARPFADVQKDVAALLKGKILVGHALRNDEKVLFLSHPKRDVRDTARHPDFRKHSGGMAPSLKKLARVVLGWDIQGGEHSSIEDAQACMALFQREKEAFEREHVRVWGLPKKVVEKVEEVREQVKKKKKKAKRKK</sequence>
<dbReference type="Proteomes" id="UP001186974">
    <property type="component" value="Unassembled WGS sequence"/>
</dbReference>
<protein>
    <submittedName>
        <fullName evidence="1">Uncharacterized protein</fullName>
    </submittedName>
</protein>
<evidence type="ECO:0000313" key="2">
    <source>
        <dbReference type="Proteomes" id="UP001186974"/>
    </source>
</evidence>